<proteinExistence type="predicted"/>
<evidence type="ECO:0000256" key="1">
    <source>
        <dbReference type="SAM" id="MobiDB-lite"/>
    </source>
</evidence>
<dbReference type="EMBL" id="GBEZ01000507">
    <property type="protein sequence ID" value="JAC84383.1"/>
    <property type="molecule type" value="Transcribed_RNA"/>
</dbReference>
<feature type="region of interest" description="Disordered" evidence="1">
    <location>
        <begin position="102"/>
        <end position="164"/>
    </location>
</feature>
<organism evidence="2">
    <name type="scientific">Tetraselmis sp. GSL018</name>
    <dbReference type="NCBI Taxonomy" id="582737"/>
    <lineage>
        <taxon>Eukaryota</taxon>
        <taxon>Viridiplantae</taxon>
        <taxon>Chlorophyta</taxon>
        <taxon>core chlorophytes</taxon>
        <taxon>Chlorodendrophyceae</taxon>
        <taxon>Chlorodendrales</taxon>
        <taxon>Chlorodendraceae</taxon>
        <taxon>Tetraselmis</taxon>
    </lineage>
</organism>
<feature type="non-terminal residue" evidence="2">
    <location>
        <position position="1"/>
    </location>
</feature>
<sequence>NWNTNKTVLVMSLGQFPPSMPDQVLCKEHLRKHLQRRQQKWMSQRQKSLEESPNYSVAAGEKAYSLDTSCKRVEETNFEGDASHRSFKSDVAENNSLCKWAQDSERTAPRTVASSTAKVPREEPRWCTSSQGKTLGEGCSRLSPGASEEPQPSSSQPDSADESELAVMNDFLTALEIQQHGLSEL</sequence>
<feature type="compositionally biased region" description="Low complexity" evidence="1">
    <location>
        <begin position="143"/>
        <end position="158"/>
    </location>
</feature>
<name>A0A061SJA0_9CHLO</name>
<accession>A0A061SJA0</accession>
<dbReference type="AlphaFoldDB" id="A0A061SJA0"/>
<reference evidence="2" key="1">
    <citation type="submission" date="2014-05" db="EMBL/GenBank/DDBJ databases">
        <title>The transcriptome of the halophilic microalga Tetraselmis sp. GSL018 isolated from the Great Salt Lake, Utah.</title>
        <authorList>
            <person name="Jinkerson R.E."/>
            <person name="D'Adamo S."/>
            <person name="Posewitz M.C."/>
        </authorList>
    </citation>
    <scope>NUCLEOTIDE SEQUENCE</scope>
    <source>
        <strain evidence="2">GSL018</strain>
    </source>
</reference>
<protein>
    <submittedName>
        <fullName evidence="2">Uncharacterized protein</fullName>
    </submittedName>
</protein>
<evidence type="ECO:0000313" key="2">
    <source>
        <dbReference type="EMBL" id="JAC84383.1"/>
    </source>
</evidence>
<gene>
    <name evidence="2" type="ORF">TSPGSL018_1103</name>
</gene>